<dbReference type="Pfam" id="PF00118">
    <property type="entry name" value="Cpn60_TCP1"/>
    <property type="match status" value="1"/>
</dbReference>
<proteinExistence type="inferred from homology"/>
<dbReference type="GO" id="GO:0009507">
    <property type="term" value="C:chloroplast"/>
    <property type="evidence" value="ECO:0007669"/>
    <property type="project" value="UniProtKB-SubCell"/>
</dbReference>
<accession>A0A1Z1M589</accession>
<evidence type="ECO:0000256" key="2">
    <source>
        <dbReference type="ARBA" id="ARBA00022741"/>
    </source>
</evidence>
<dbReference type="GO" id="GO:0042026">
    <property type="term" value="P:protein refolding"/>
    <property type="evidence" value="ECO:0007669"/>
    <property type="project" value="UniProtKB-UniRule"/>
</dbReference>
<dbReference type="PROSITE" id="PS00296">
    <property type="entry name" value="CHAPERONINS_CPN60"/>
    <property type="match status" value="1"/>
</dbReference>
<dbReference type="Gene3D" id="3.50.7.10">
    <property type="entry name" value="GroEL"/>
    <property type="match status" value="1"/>
</dbReference>
<organism evidence="8">
    <name type="scientific">Osmundaria fimbriata</name>
    <name type="common">Red alga</name>
    <name type="synonym">Delesseria fimbriata</name>
    <dbReference type="NCBI Taxonomy" id="228265"/>
    <lineage>
        <taxon>Eukaryota</taxon>
        <taxon>Rhodophyta</taxon>
        <taxon>Florideophyceae</taxon>
        <taxon>Rhodymeniophycidae</taxon>
        <taxon>Ceramiales</taxon>
        <taxon>Rhodomelaceae</taxon>
        <taxon>Amansieae</taxon>
        <taxon>Osmundaria</taxon>
    </lineage>
</organism>
<dbReference type="GeneID" id="33353894"/>
<dbReference type="SUPFAM" id="SSF52029">
    <property type="entry name" value="GroEL apical domain-like"/>
    <property type="match status" value="1"/>
</dbReference>
<dbReference type="GO" id="GO:0016853">
    <property type="term" value="F:isomerase activity"/>
    <property type="evidence" value="ECO:0007669"/>
    <property type="project" value="UniProtKB-KW"/>
</dbReference>
<dbReference type="InterPro" id="IPR018370">
    <property type="entry name" value="Chaperonin_Cpn60_CS"/>
</dbReference>
<dbReference type="GO" id="GO:0140662">
    <property type="term" value="F:ATP-dependent protein folding chaperone"/>
    <property type="evidence" value="ECO:0007669"/>
    <property type="project" value="InterPro"/>
</dbReference>
<dbReference type="Gene3D" id="1.10.560.10">
    <property type="entry name" value="GroEL-like equatorial domain"/>
    <property type="match status" value="1"/>
</dbReference>
<name>A0A1Z1M589_OSMFI</name>
<dbReference type="PRINTS" id="PR00298">
    <property type="entry name" value="CHAPERONIN60"/>
</dbReference>
<reference evidence="8" key="1">
    <citation type="journal article" date="2017" name="J. Phycol.">
        <title>Analysis of chloroplast genomes and a supermatrix inform reclassification of the Rhodomelaceae (Rhodophyta).</title>
        <authorList>
            <person name="Diaz-Tapia P."/>
            <person name="Maggs C.A."/>
            <person name="West J.A."/>
            <person name="Verbruggen H."/>
        </authorList>
    </citation>
    <scope>NUCLEOTIDE SEQUENCE</scope>
    <source>
        <strain evidence="8">JW2841</strain>
    </source>
</reference>
<feature type="binding site" evidence="5">
    <location>
        <position position="414"/>
    </location>
    <ligand>
        <name>ATP</name>
        <dbReference type="ChEBI" id="CHEBI:30616"/>
    </ligand>
</feature>
<keyword evidence="4 5" id="KW-0143">Chaperone</keyword>
<dbReference type="CDD" id="cd03344">
    <property type="entry name" value="GroEL"/>
    <property type="match status" value="1"/>
</dbReference>
<comment type="subcellular location">
    <subcellularLocation>
        <location evidence="5 7">Plastid</location>
        <location evidence="5 7">Chloroplast</location>
    </subcellularLocation>
</comment>
<keyword evidence="2 5" id="KW-0547">Nucleotide-binding</keyword>
<comment type="caution">
    <text evidence="5">Lacks conserved residue(s) required for the propagation of feature annotation.</text>
</comment>
<dbReference type="AlphaFoldDB" id="A0A1Z1M589"/>
<dbReference type="EMBL" id="MF101415">
    <property type="protein sequence ID" value="ARW60934.1"/>
    <property type="molecule type" value="Genomic_DNA"/>
</dbReference>
<dbReference type="InterPro" id="IPR027410">
    <property type="entry name" value="TCP-1-like_intermed_sf"/>
</dbReference>
<dbReference type="Gene3D" id="3.30.260.10">
    <property type="entry name" value="TCP-1-like chaperonin intermediate domain"/>
    <property type="match status" value="1"/>
</dbReference>
<protein>
    <recommendedName>
        <fullName evidence="5">Chaperonin GroEL, chloroplastic</fullName>
        <ecNumber evidence="5">5.6.1.7</ecNumber>
    </recommendedName>
    <alternativeName>
        <fullName evidence="5">60 kDa chaperonin</fullName>
    </alternativeName>
    <alternativeName>
        <fullName evidence="5">Chaperonin-60</fullName>
        <shortName evidence="5">Cpn60</shortName>
    </alternativeName>
</protein>
<dbReference type="FunFam" id="3.50.7.10:FF:000001">
    <property type="entry name" value="60 kDa chaperonin"/>
    <property type="match status" value="1"/>
</dbReference>
<comment type="subunit">
    <text evidence="5 7">Forms a cylinder of 14 subunits composed of two heptameric rings stacked back-to-back. Interacts with the co-chaperonin GroES.</text>
</comment>
<keyword evidence="5" id="KW-0413">Isomerase</keyword>
<feature type="binding site" evidence="5">
    <location>
        <begin position="86"/>
        <end position="90"/>
    </location>
    <ligand>
        <name>ATP</name>
        <dbReference type="ChEBI" id="CHEBI:30616"/>
    </ligand>
</feature>
<evidence type="ECO:0000256" key="7">
    <source>
        <dbReference type="RuleBase" id="RU003387"/>
    </source>
</evidence>
<dbReference type="InterPro" id="IPR027413">
    <property type="entry name" value="GROEL-like_equatorial_sf"/>
</dbReference>
<dbReference type="GO" id="GO:0051082">
    <property type="term" value="F:unfolded protein binding"/>
    <property type="evidence" value="ECO:0007669"/>
    <property type="project" value="UniProtKB-UniRule"/>
</dbReference>
<evidence type="ECO:0000256" key="3">
    <source>
        <dbReference type="ARBA" id="ARBA00022840"/>
    </source>
</evidence>
<geneLocation type="chloroplast" evidence="8"/>
<evidence type="ECO:0000256" key="1">
    <source>
        <dbReference type="ARBA" id="ARBA00006607"/>
    </source>
</evidence>
<dbReference type="PANTHER" id="PTHR45633">
    <property type="entry name" value="60 KDA HEAT SHOCK PROTEIN, MITOCHONDRIAL"/>
    <property type="match status" value="1"/>
</dbReference>
<feature type="binding site" evidence="5">
    <location>
        <position position="496"/>
    </location>
    <ligand>
        <name>ATP</name>
        <dbReference type="ChEBI" id="CHEBI:30616"/>
    </ligand>
</feature>
<dbReference type="RefSeq" id="YP_009392372.1">
    <property type="nucleotide sequence ID" value="NC_035262.1"/>
</dbReference>
<dbReference type="HAMAP" id="MF_00600">
    <property type="entry name" value="CH60"/>
    <property type="match status" value="1"/>
</dbReference>
<keyword evidence="3 5" id="KW-0067">ATP-binding</keyword>
<dbReference type="GO" id="GO:0005524">
    <property type="term" value="F:ATP binding"/>
    <property type="evidence" value="ECO:0007669"/>
    <property type="project" value="UniProtKB-UniRule"/>
</dbReference>
<dbReference type="InterPro" id="IPR027409">
    <property type="entry name" value="GroEL-like_apical_dom_sf"/>
</dbReference>
<dbReference type="NCBIfam" id="NF009487">
    <property type="entry name" value="PRK12849.1"/>
    <property type="match status" value="1"/>
</dbReference>
<dbReference type="NCBIfam" id="NF009488">
    <property type="entry name" value="PRK12850.1"/>
    <property type="match status" value="1"/>
</dbReference>
<feature type="binding site" evidence="5">
    <location>
        <begin position="29"/>
        <end position="32"/>
    </location>
    <ligand>
        <name>ATP</name>
        <dbReference type="ChEBI" id="CHEBI:30616"/>
    </ligand>
</feature>
<comment type="function">
    <text evidence="5 7">Together with its co-chaperonin GroES, plays an essential role in assisting protein folding. The GroEL-GroES system forms a nano-cage that allows encapsulation of the non-native substrate proteins and provides a physical environment optimized to promote and accelerate protein folding.</text>
</comment>
<keyword evidence="7 8" id="KW-0150">Chloroplast</keyword>
<gene>
    <name evidence="5 8" type="primary">groEL</name>
    <name evidence="5" type="synonym">groL</name>
</gene>
<dbReference type="EC" id="5.6.1.7" evidence="5"/>
<dbReference type="NCBIfam" id="NF009489">
    <property type="entry name" value="PRK12851.1"/>
    <property type="match status" value="1"/>
</dbReference>
<evidence type="ECO:0000256" key="5">
    <source>
        <dbReference type="HAMAP-Rule" id="MF_00600"/>
    </source>
</evidence>
<comment type="similarity">
    <text evidence="1 5 6">Belongs to the chaperonin (HSP60) family.</text>
</comment>
<keyword evidence="8" id="KW-0934">Plastid</keyword>
<dbReference type="NCBIfam" id="NF000592">
    <property type="entry name" value="PRK00013.1"/>
    <property type="match status" value="1"/>
</dbReference>
<dbReference type="SUPFAM" id="SSF48592">
    <property type="entry name" value="GroEL equatorial domain-like"/>
    <property type="match status" value="1"/>
</dbReference>
<dbReference type="NCBIfam" id="TIGR02348">
    <property type="entry name" value="GroEL"/>
    <property type="match status" value="1"/>
</dbReference>
<dbReference type="InterPro" id="IPR002423">
    <property type="entry name" value="Cpn60/GroEL/TCP-1"/>
</dbReference>
<sequence length="527" mass="56966">MGKTILYHDNARKALEKGMDILSEAVAITLGPQGRNVVLEKKFGSPQIINDGVTIAKEIELKNLIENTGVSLIRQAASKTNDVAGDGTTTATVLAHAVVKQGLKNVAAGSNPIILKKGINKAVRFITNKISQYSRPINDSRDIMQVASISSGNDNYIGEMITKAIQQVGKTGIISLEEGQSTSTYLEIKEGMKFDKGFISPYFVTDTARMEVIQDNSYILLTDKKITLIQQELLPILEKVAKTGRSLLVIAEDVEKEALATMVVNKLRGIVNVVAVRAPGFGDRRKALLEDIAVLTSGQVITEETGLTLDKISLDQLGIATKVEISKDHTTIIADSNQDVVNSRCNQIRKQLQLSNNTYEKEKLQERLAKLSSGVAVVKVGAATETEMKDKKLRLEDAINATRAAIEEGIVPGGGSTYTHLSKDLNYWAKNNLCGEELTGALIVEKALLCPLMRIAQNSGANGAVVVEKVKQNSFPLGYDANNDSLVDMYDLGIIDPAKVARSALQNAASIASMILTTECIVVDVDK</sequence>
<dbReference type="InterPro" id="IPR001844">
    <property type="entry name" value="Cpn60/GroEL"/>
</dbReference>
<evidence type="ECO:0000256" key="6">
    <source>
        <dbReference type="RuleBase" id="RU000418"/>
    </source>
</evidence>
<dbReference type="SUPFAM" id="SSF54849">
    <property type="entry name" value="GroEL-intermediate domain like"/>
    <property type="match status" value="1"/>
</dbReference>
<evidence type="ECO:0000313" key="8">
    <source>
        <dbReference type="EMBL" id="ARW60934.1"/>
    </source>
</evidence>
<evidence type="ECO:0000256" key="4">
    <source>
        <dbReference type="ARBA" id="ARBA00023186"/>
    </source>
</evidence>